<dbReference type="InterPro" id="IPR003593">
    <property type="entry name" value="AAA+_ATPase"/>
</dbReference>
<reference evidence="15" key="2">
    <citation type="submission" date="2010-05" db="EMBL/GenBank/DDBJ databases">
        <title>The genome sequence of Magnaporthe poae strain ATCC 64411.</title>
        <authorList>
            <person name="Ma L.-J."/>
            <person name="Dead R."/>
            <person name="Young S."/>
            <person name="Zeng Q."/>
            <person name="Koehrsen M."/>
            <person name="Alvarado L."/>
            <person name="Berlin A."/>
            <person name="Chapman S.B."/>
            <person name="Chen Z."/>
            <person name="Freedman E."/>
            <person name="Gellesch M."/>
            <person name="Goldberg J."/>
            <person name="Griggs A."/>
            <person name="Gujja S."/>
            <person name="Heilman E.R."/>
            <person name="Heiman D."/>
            <person name="Hepburn T."/>
            <person name="Howarth C."/>
            <person name="Jen D."/>
            <person name="Larson L."/>
            <person name="Mehta T."/>
            <person name="Neiman D."/>
            <person name="Pearson M."/>
            <person name="Roberts A."/>
            <person name="Saif S."/>
            <person name="Shea T."/>
            <person name="Shenoy N."/>
            <person name="Sisk P."/>
            <person name="Stolte C."/>
            <person name="Sykes S."/>
            <person name="Walk T."/>
            <person name="White J."/>
            <person name="Yandava C."/>
            <person name="Haas B."/>
            <person name="Nusbaum C."/>
            <person name="Birren B."/>
        </authorList>
    </citation>
    <scope>NUCLEOTIDE SEQUENCE [LARGE SCALE GENOMIC DNA]</scope>
    <source>
        <strain evidence="15">ATCC 64411 / 73-15</strain>
    </source>
</reference>
<feature type="compositionally biased region" description="Polar residues" evidence="11">
    <location>
        <begin position="90"/>
        <end position="99"/>
    </location>
</feature>
<dbReference type="InterPro" id="IPR011011">
    <property type="entry name" value="Znf_FYVE_PHD"/>
</dbReference>
<keyword evidence="4" id="KW-0235">DNA replication</keyword>
<evidence type="ECO:0000256" key="6">
    <source>
        <dbReference type="ARBA" id="ARBA00022771"/>
    </source>
</evidence>
<organism evidence="14 15">
    <name type="scientific">Magnaporthiopsis poae (strain ATCC 64411 / 73-15)</name>
    <name type="common">Kentucky bluegrass fungus</name>
    <name type="synonym">Magnaporthe poae</name>
    <dbReference type="NCBI Taxonomy" id="644358"/>
    <lineage>
        <taxon>Eukaryota</taxon>
        <taxon>Fungi</taxon>
        <taxon>Dikarya</taxon>
        <taxon>Ascomycota</taxon>
        <taxon>Pezizomycotina</taxon>
        <taxon>Sordariomycetes</taxon>
        <taxon>Sordariomycetidae</taxon>
        <taxon>Magnaporthales</taxon>
        <taxon>Magnaporthaceae</taxon>
        <taxon>Magnaporthiopsis</taxon>
    </lineage>
</organism>
<keyword evidence="8" id="KW-0238">DNA-binding</keyword>
<reference evidence="14" key="4">
    <citation type="journal article" date="2015" name="G3 (Bethesda)">
        <title>Genome sequences of three phytopathogenic species of the Magnaporthaceae family of fungi.</title>
        <authorList>
            <person name="Okagaki L.H."/>
            <person name="Nunes C.C."/>
            <person name="Sailsbery J."/>
            <person name="Clay B."/>
            <person name="Brown D."/>
            <person name="John T."/>
            <person name="Oh Y."/>
            <person name="Young N."/>
            <person name="Fitzgerald M."/>
            <person name="Haas B.J."/>
            <person name="Zeng Q."/>
            <person name="Young S."/>
            <person name="Adiconis X."/>
            <person name="Fan L."/>
            <person name="Levin J.Z."/>
            <person name="Mitchell T.K."/>
            <person name="Okubara P.A."/>
            <person name="Farman M.L."/>
            <person name="Kohn L.M."/>
            <person name="Birren B."/>
            <person name="Ma L.-J."/>
            <person name="Dean R.A."/>
        </authorList>
    </citation>
    <scope>NUCLEOTIDE SEQUENCE</scope>
    <source>
        <strain evidence="14">ATCC 64411 / 73-15</strain>
    </source>
</reference>
<dbReference type="SMART" id="SM00249">
    <property type="entry name" value="PHD"/>
    <property type="match status" value="1"/>
</dbReference>
<dbReference type="GO" id="GO:0003688">
    <property type="term" value="F:DNA replication origin binding"/>
    <property type="evidence" value="ECO:0007669"/>
    <property type="project" value="TreeGrafter"/>
</dbReference>
<dbReference type="PANTHER" id="PTHR12087:SF0">
    <property type="entry name" value="ORIGIN RECOGNITION COMPLEX SUBUNIT 4"/>
    <property type="match status" value="1"/>
</dbReference>
<evidence type="ECO:0000256" key="11">
    <source>
        <dbReference type="SAM" id="MobiDB-lite"/>
    </source>
</evidence>
<dbReference type="SUPFAM" id="SSF52540">
    <property type="entry name" value="P-loop containing nucleoside triphosphate hydrolases"/>
    <property type="match status" value="1"/>
</dbReference>
<dbReference type="GO" id="GO:0008270">
    <property type="term" value="F:zinc ion binding"/>
    <property type="evidence" value="ECO:0007669"/>
    <property type="project" value="UniProtKB-KW"/>
</dbReference>
<dbReference type="SUPFAM" id="SSF57903">
    <property type="entry name" value="FYVE/PHD zinc finger"/>
    <property type="match status" value="1"/>
</dbReference>
<evidence type="ECO:0000256" key="5">
    <source>
        <dbReference type="ARBA" id="ARBA00022723"/>
    </source>
</evidence>
<dbReference type="Gene3D" id="3.40.50.300">
    <property type="entry name" value="P-loop containing nucleotide triphosphate hydrolases"/>
    <property type="match status" value="1"/>
</dbReference>
<dbReference type="OrthoDB" id="343623at2759"/>
<feature type="region of interest" description="Disordered" evidence="11">
    <location>
        <begin position="1"/>
        <end position="148"/>
    </location>
</feature>
<dbReference type="GO" id="GO:0005664">
    <property type="term" value="C:nuclear origin of replication recognition complex"/>
    <property type="evidence" value="ECO:0007669"/>
    <property type="project" value="TreeGrafter"/>
</dbReference>
<feature type="compositionally biased region" description="Low complexity" evidence="11">
    <location>
        <begin position="138"/>
        <end position="148"/>
    </location>
</feature>
<evidence type="ECO:0000256" key="1">
    <source>
        <dbReference type="ARBA" id="ARBA00004123"/>
    </source>
</evidence>
<reference evidence="14" key="5">
    <citation type="submission" date="2015-06" db="UniProtKB">
        <authorList>
            <consortium name="EnsemblFungi"/>
        </authorList>
    </citation>
    <scope>IDENTIFICATION</scope>
    <source>
        <strain evidence="14">ATCC 64411</strain>
    </source>
</reference>
<dbReference type="STRING" id="644358.A0A0C4DYU9"/>
<protein>
    <recommendedName>
        <fullName evidence="3">Origin recognition complex subunit 4</fullName>
    </recommendedName>
</protein>
<dbReference type="AlphaFoldDB" id="A0A0C4DYU9"/>
<sequence>MALDSAPVRPKRSRQDVDDASSPQAAAASTKKRKISGTTQLPPPPPSIADAPEPATSARGRGRGRGGRRATSGRGRGRGRGGSSRGGSRVASQETTTQGAAPGGRPDPYELPDSEDERVAVRTSTVKKPRGSATKTLGSSSRGGRAAGSSIGVVYDLPASGEQLLSPSKVASHVSGNGNTPRKPLPTGRGVAAASSPAPAPREEGDAGSPGGDMELDPPPLSGSQQALPRQRAKRILEPSVTVVRGPTKLTKLKSILTPHKAKGINAARKSVAFDGEDMEDQEMSFADVPTTSKKKATPVSVLSSVGNTPGSSGKRGRVSQREEAQAAAAAAAEEEDDVVCVICSRPESEPPNEILFCDKCDKGFHQQCYDVPVIPEGDWLCRSCLGDATGESVITAVSAPRQQKQQQQHSPSIVVTSSKIPDIANFGDHLRALQRLLLSRCTGSRRIKLRGQDEAYSSALQLVEQTVLAGEGNSMLVIGARGCGKTTLIEGVISELSEGHKNDFHVVRLNGFIHTDDKIALREIWRQLGKEMEVEDELVNKTNNYADTLASLLAVLSHPSEIAGADAGVTSRSVVFIMDEFDLFTTHGRQTLLYNLFDIAQAKKAPIAVVGLTTKVDVVESLEKRVKSRFSHRYVYLSLPKTLGAYWDVCRQGLTVDYDDIDMEGYAAPLAGRKEFYGWWDKEIEAMRQTRAFQDHLEYYYYTSKSVGAFLASCILPLSMISPTEPWVRMPAGTGAAGLSLEAPDSKLMLMESLSDLDLALLISAARLDVVAHMDTPIFAELQGSEAKAETNSPRLMMFRHSAQYGAHPLALRPGSLGASPANSPLSLHEFR</sequence>
<dbReference type="PANTHER" id="PTHR12087">
    <property type="entry name" value="ORIGIN RECOGNITION COMPLEX SUBUNIT 4"/>
    <property type="match status" value="1"/>
</dbReference>
<dbReference type="SMART" id="SM00382">
    <property type="entry name" value="AAA"/>
    <property type="match status" value="1"/>
</dbReference>
<feature type="region of interest" description="Disordered" evidence="11">
    <location>
        <begin position="287"/>
        <end position="320"/>
    </location>
</feature>
<dbReference type="InterPro" id="IPR019787">
    <property type="entry name" value="Znf_PHD-finger"/>
</dbReference>
<reference evidence="13" key="1">
    <citation type="submission" date="2010-05" db="EMBL/GenBank/DDBJ databases">
        <title>The Genome Sequence of Magnaporthe poae strain ATCC 64411.</title>
        <authorList>
            <consortium name="The Broad Institute Genome Sequencing Platform"/>
            <consortium name="Broad Institute Genome Sequencing Center for Infectious Disease"/>
            <person name="Ma L.-J."/>
            <person name="Dead R."/>
            <person name="Young S."/>
            <person name="Zeng Q."/>
            <person name="Koehrsen M."/>
            <person name="Alvarado L."/>
            <person name="Berlin A."/>
            <person name="Chapman S.B."/>
            <person name="Chen Z."/>
            <person name="Freedman E."/>
            <person name="Gellesch M."/>
            <person name="Goldberg J."/>
            <person name="Griggs A."/>
            <person name="Gujja S."/>
            <person name="Heilman E.R."/>
            <person name="Heiman D."/>
            <person name="Hepburn T."/>
            <person name="Howarth C."/>
            <person name="Jen D."/>
            <person name="Larson L."/>
            <person name="Mehta T."/>
            <person name="Neiman D."/>
            <person name="Pearson M."/>
            <person name="Roberts A."/>
            <person name="Saif S."/>
            <person name="Shea T."/>
            <person name="Shenoy N."/>
            <person name="Sisk P."/>
            <person name="Stolte C."/>
            <person name="Sykes S."/>
            <person name="Walk T."/>
            <person name="White J."/>
            <person name="Yandava C."/>
            <person name="Haas B."/>
            <person name="Nusbaum C."/>
            <person name="Birren B."/>
        </authorList>
    </citation>
    <scope>NUCLEOTIDE SEQUENCE</scope>
    <source>
        <strain evidence="13">ATCC 64411</strain>
    </source>
</reference>
<feature type="compositionally biased region" description="Low complexity" evidence="11">
    <location>
        <begin position="48"/>
        <end position="59"/>
    </location>
</feature>
<dbReference type="Pfam" id="PF00004">
    <property type="entry name" value="AAA"/>
    <property type="match status" value="1"/>
</dbReference>
<dbReference type="Gene3D" id="3.30.40.10">
    <property type="entry name" value="Zinc/RING finger domain, C3HC4 (zinc finger)"/>
    <property type="match status" value="1"/>
</dbReference>
<keyword evidence="9" id="KW-0539">Nucleus</keyword>
<dbReference type="CDD" id="cd00009">
    <property type="entry name" value="AAA"/>
    <property type="match status" value="1"/>
</dbReference>
<dbReference type="Pfam" id="PF14629">
    <property type="entry name" value="ORC4_C"/>
    <property type="match status" value="1"/>
</dbReference>
<dbReference type="InterPro" id="IPR032705">
    <property type="entry name" value="ORC4_C"/>
</dbReference>
<dbReference type="InterPro" id="IPR016527">
    <property type="entry name" value="ORC4"/>
</dbReference>
<evidence type="ECO:0000256" key="9">
    <source>
        <dbReference type="ARBA" id="ARBA00023242"/>
    </source>
</evidence>
<dbReference type="FunFam" id="3.40.50.300:FF:001597">
    <property type="entry name" value="Origin recognition complex subunit Orc4"/>
    <property type="match status" value="1"/>
</dbReference>
<dbReference type="GO" id="GO:0006270">
    <property type="term" value="P:DNA replication initiation"/>
    <property type="evidence" value="ECO:0007669"/>
    <property type="project" value="TreeGrafter"/>
</dbReference>
<comment type="similarity">
    <text evidence="2">Belongs to the ORC4 family.</text>
</comment>
<dbReference type="EMBL" id="GL876969">
    <property type="protein sequence ID" value="KLU86211.1"/>
    <property type="molecule type" value="Genomic_DNA"/>
</dbReference>
<feature type="domain" description="PHD-type" evidence="12">
    <location>
        <begin position="338"/>
        <end position="388"/>
    </location>
</feature>
<feature type="region of interest" description="Disordered" evidence="11">
    <location>
        <begin position="166"/>
        <end position="240"/>
    </location>
</feature>
<evidence type="ECO:0000256" key="7">
    <source>
        <dbReference type="ARBA" id="ARBA00022833"/>
    </source>
</evidence>
<evidence type="ECO:0000256" key="10">
    <source>
        <dbReference type="PROSITE-ProRule" id="PRU00146"/>
    </source>
</evidence>
<dbReference type="EMBL" id="ADBL01001235">
    <property type="status" value="NOT_ANNOTATED_CDS"/>
    <property type="molecule type" value="Genomic_DNA"/>
</dbReference>
<dbReference type="EnsemblFungi" id="MAPG_05228T0">
    <property type="protein sequence ID" value="MAPG_05228T0"/>
    <property type="gene ID" value="MAPG_05228"/>
</dbReference>
<dbReference type="InterPro" id="IPR019786">
    <property type="entry name" value="Zinc_finger_PHD-type_CS"/>
</dbReference>
<proteinExistence type="inferred from homology"/>
<dbReference type="VEuPathDB" id="FungiDB:MAPG_05228"/>
<dbReference type="eggNOG" id="KOG2228">
    <property type="taxonomic scope" value="Eukaryota"/>
</dbReference>
<evidence type="ECO:0000256" key="2">
    <source>
        <dbReference type="ARBA" id="ARBA00005334"/>
    </source>
</evidence>
<keyword evidence="15" id="KW-1185">Reference proteome</keyword>
<dbReference type="Pfam" id="PF00628">
    <property type="entry name" value="PHD"/>
    <property type="match status" value="1"/>
</dbReference>
<name>A0A0C4DYU9_MAGP6</name>
<dbReference type="InterPro" id="IPR027417">
    <property type="entry name" value="P-loop_NTPase"/>
</dbReference>
<keyword evidence="6 10" id="KW-0863">Zinc-finger</keyword>
<dbReference type="PROSITE" id="PS50016">
    <property type="entry name" value="ZF_PHD_2"/>
    <property type="match status" value="1"/>
</dbReference>
<gene>
    <name evidence="13" type="ORF">MAPG_05228</name>
</gene>
<dbReference type="CDD" id="cd15492">
    <property type="entry name" value="PHD_BRPF_JADE_like"/>
    <property type="match status" value="1"/>
</dbReference>
<dbReference type="EMBL" id="ADBL01001236">
    <property type="status" value="NOT_ANNOTATED_CDS"/>
    <property type="molecule type" value="Genomic_DNA"/>
</dbReference>
<dbReference type="InterPro" id="IPR001965">
    <property type="entry name" value="Znf_PHD"/>
</dbReference>
<dbReference type="eggNOG" id="KOG0955">
    <property type="taxonomic scope" value="Eukaryota"/>
</dbReference>
<dbReference type="InterPro" id="IPR003959">
    <property type="entry name" value="ATPase_AAA_core"/>
</dbReference>
<dbReference type="InterPro" id="IPR013083">
    <property type="entry name" value="Znf_RING/FYVE/PHD"/>
</dbReference>
<evidence type="ECO:0000313" key="14">
    <source>
        <dbReference type="EnsemblFungi" id="MAPG_05228T0"/>
    </source>
</evidence>
<evidence type="ECO:0000256" key="8">
    <source>
        <dbReference type="ARBA" id="ARBA00023125"/>
    </source>
</evidence>
<evidence type="ECO:0000256" key="3">
    <source>
        <dbReference type="ARBA" id="ARBA00019083"/>
    </source>
</evidence>
<evidence type="ECO:0000313" key="15">
    <source>
        <dbReference type="Proteomes" id="UP000011715"/>
    </source>
</evidence>
<comment type="subcellular location">
    <subcellularLocation>
        <location evidence="1">Nucleus</location>
    </subcellularLocation>
</comment>
<dbReference type="GO" id="GO:0005524">
    <property type="term" value="F:ATP binding"/>
    <property type="evidence" value="ECO:0007669"/>
    <property type="project" value="InterPro"/>
</dbReference>
<dbReference type="Proteomes" id="UP000011715">
    <property type="component" value="Unassembled WGS sequence"/>
</dbReference>
<evidence type="ECO:0000313" key="13">
    <source>
        <dbReference type="EMBL" id="KLU86211.1"/>
    </source>
</evidence>
<keyword evidence="5" id="KW-0479">Metal-binding</keyword>
<feature type="compositionally biased region" description="Polar residues" evidence="11">
    <location>
        <begin position="301"/>
        <end position="312"/>
    </location>
</feature>
<dbReference type="PROSITE" id="PS01359">
    <property type="entry name" value="ZF_PHD_1"/>
    <property type="match status" value="1"/>
</dbReference>
<reference evidence="13" key="3">
    <citation type="submission" date="2011-03" db="EMBL/GenBank/DDBJ databases">
        <title>Annotation of Magnaporthe poae ATCC 64411.</title>
        <authorList>
            <person name="Ma L.-J."/>
            <person name="Dead R."/>
            <person name="Young S.K."/>
            <person name="Zeng Q."/>
            <person name="Gargeya S."/>
            <person name="Fitzgerald M."/>
            <person name="Haas B."/>
            <person name="Abouelleil A."/>
            <person name="Alvarado L."/>
            <person name="Arachchi H.M."/>
            <person name="Berlin A."/>
            <person name="Brown A."/>
            <person name="Chapman S.B."/>
            <person name="Chen Z."/>
            <person name="Dunbar C."/>
            <person name="Freedman E."/>
            <person name="Gearin G."/>
            <person name="Gellesch M."/>
            <person name="Goldberg J."/>
            <person name="Griggs A."/>
            <person name="Gujja S."/>
            <person name="Heiman D."/>
            <person name="Howarth C."/>
            <person name="Larson L."/>
            <person name="Lui A."/>
            <person name="MacDonald P.J.P."/>
            <person name="Mehta T."/>
            <person name="Montmayeur A."/>
            <person name="Murphy C."/>
            <person name="Neiman D."/>
            <person name="Pearson M."/>
            <person name="Priest M."/>
            <person name="Roberts A."/>
            <person name="Saif S."/>
            <person name="Shea T."/>
            <person name="Shenoy N."/>
            <person name="Sisk P."/>
            <person name="Stolte C."/>
            <person name="Sykes S."/>
            <person name="Yandava C."/>
            <person name="Wortman J."/>
            <person name="Nusbaum C."/>
            <person name="Birren B."/>
        </authorList>
    </citation>
    <scope>NUCLEOTIDE SEQUENCE</scope>
    <source>
        <strain evidence="13">ATCC 64411</strain>
    </source>
</reference>
<dbReference type="GO" id="GO:0016887">
    <property type="term" value="F:ATP hydrolysis activity"/>
    <property type="evidence" value="ECO:0007669"/>
    <property type="project" value="InterPro"/>
</dbReference>
<feature type="compositionally biased region" description="Low complexity" evidence="11">
    <location>
        <begin position="20"/>
        <end position="29"/>
    </location>
</feature>
<accession>A0A0C4DYU9</accession>
<evidence type="ECO:0000259" key="12">
    <source>
        <dbReference type="PROSITE" id="PS50016"/>
    </source>
</evidence>
<keyword evidence="7" id="KW-0862">Zinc</keyword>
<evidence type="ECO:0000256" key="4">
    <source>
        <dbReference type="ARBA" id="ARBA00022705"/>
    </source>
</evidence>